<keyword evidence="3" id="KW-0238">DNA-binding</keyword>
<dbReference type="CDD" id="cd05466">
    <property type="entry name" value="PBP2_LTTR_substrate"/>
    <property type="match status" value="1"/>
</dbReference>
<evidence type="ECO:0000313" key="7">
    <source>
        <dbReference type="Proteomes" id="UP000029033"/>
    </source>
</evidence>
<protein>
    <submittedName>
        <fullName evidence="6">Transcriptional regulator</fullName>
    </submittedName>
</protein>
<keyword evidence="4" id="KW-0804">Transcription</keyword>
<evidence type="ECO:0000259" key="5">
    <source>
        <dbReference type="PROSITE" id="PS50931"/>
    </source>
</evidence>
<dbReference type="eggNOG" id="COG0583">
    <property type="taxonomic scope" value="Bacteria"/>
</dbReference>
<dbReference type="PANTHER" id="PTHR30419:SF8">
    <property type="entry name" value="NITROGEN ASSIMILATION TRANSCRIPTIONAL ACTIVATOR-RELATED"/>
    <property type="match status" value="1"/>
</dbReference>
<dbReference type="STRING" id="158787.BSCA_1972"/>
<accession>A0A087D7V1</accession>
<dbReference type="InterPro" id="IPR005119">
    <property type="entry name" value="LysR_subst-bd"/>
</dbReference>
<evidence type="ECO:0000256" key="2">
    <source>
        <dbReference type="ARBA" id="ARBA00023015"/>
    </source>
</evidence>
<dbReference type="InterPro" id="IPR036390">
    <property type="entry name" value="WH_DNA-bd_sf"/>
</dbReference>
<dbReference type="FunFam" id="1.10.10.10:FF:000001">
    <property type="entry name" value="LysR family transcriptional regulator"/>
    <property type="match status" value="1"/>
</dbReference>
<name>A0A087D7V1_9BIFI</name>
<dbReference type="Proteomes" id="UP000029033">
    <property type="component" value="Unassembled WGS sequence"/>
</dbReference>
<keyword evidence="7" id="KW-1185">Reference proteome</keyword>
<dbReference type="AlphaFoldDB" id="A0A087D7V1"/>
<dbReference type="SUPFAM" id="SSF46785">
    <property type="entry name" value="Winged helix' DNA-binding domain"/>
    <property type="match status" value="1"/>
</dbReference>
<dbReference type="InterPro" id="IPR036388">
    <property type="entry name" value="WH-like_DNA-bd_sf"/>
</dbReference>
<dbReference type="EMBL" id="JGZO01000022">
    <property type="protein sequence ID" value="KFI91601.1"/>
    <property type="molecule type" value="Genomic_DNA"/>
</dbReference>
<dbReference type="GO" id="GO:0003700">
    <property type="term" value="F:DNA-binding transcription factor activity"/>
    <property type="evidence" value="ECO:0007669"/>
    <property type="project" value="InterPro"/>
</dbReference>
<dbReference type="PROSITE" id="PS50931">
    <property type="entry name" value="HTH_LYSR"/>
    <property type="match status" value="1"/>
</dbReference>
<evidence type="ECO:0000256" key="1">
    <source>
        <dbReference type="ARBA" id="ARBA00009437"/>
    </source>
</evidence>
<dbReference type="SUPFAM" id="SSF53850">
    <property type="entry name" value="Periplasmic binding protein-like II"/>
    <property type="match status" value="1"/>
</dbReference>
<dbReference type="GO" id="GO:0005829">
    <property type="term" value="C:cytosol"/>
    <property type="evidence" value="ECO:0007669"/>
    <property type="project" value="TreeGrafter"/>
</dbReference>
<evidence type="ECO:0000256" key="4">
    <source>
        <dbReference type="ARBA" id="ARBA00023163"/>
    </source>
</evidence>
<dbReference type="Gene3D" id="3.40.190.290">
    <property type="match status" value="1"/>
</dbReference>
<organism evidence="6 7">
    <name type="scientific">Bifidobacterium scardovii</name>
    <dbReference type="NCBI Taxonomy" id="158787"/>
    <lineage>
        <taxon>Bacteria</taxon>
        <taxon>Bacillati</taxon>
        <taxon>Actinomycetota</taxon>
        <taxon>Actinomycetes</taxon>
        <taxon>Bifidobacteriales</taxon>
        <taxon>Bifidobacteriaceae</taxon>
        <taxon>Bifidobacterium</taxon>
    </lineage>
</organism>
<dbReference type="GeneID" id="85165409"/>
<dbReference type="PANTHER" id="PTHR30419">
    <property type="entry name" value="HTH-TYPE TRANSCRIPTIONAL REGULATOR YBHD"/>
    <property type="match status" value="1"/>
</dbReference>
<dbReference type="GO" id="GO:0003677">
    <property type="term" value="F:DNA binding"/>
    <property type="evidence" value="ECO:0007669"/>
    <property type="project" value="UniProtKB-KW"/>
</dbReference>
<sequence>MNSDSIKDMMSENLSTPSFDLHALRMFLAIAEESSISSAADLLRMSQPALSRNLKKLEQDLGVTLFTREARGIKLTPEGAFVRERAQAIVAMADRMERELHTVHSRLTGSVVIGCAETLSMTLLAERIAAFRIAHPDVRFDIRTMGAAQAKPLMEQGKLDMALLFEPVDMDRYDYVRMESNDRWGALMRSNHPLASKPFIRPKDLDGQALILPDRDAVRGLVMSWLGDWADTVTVAATANFLSNATVLVHTGVGIIIGIDIPTYDAQMHFIPLRPKLENSTLIAWKKGRPTSPAVSAFADFLRADS</sequence>
<proteinExistence type="inferred from homology"/>
<gene>
    <name evidence="6" type="ORF">BSCA_1972</name>
</gene>
<comment type="similarity">
    <text evidence="1">Belongs to the LysR transcriptional regulatory family.</text>
</comment>
<feature type="domain" description="HTH lysR-type" evidence="5">
    <location>
        <begin position="19"/>
        <end position="76"/>
    </location>
</feature>
<dbReference type="PRINTS" id="PR00039">
    <property type="entry name" value="HTHLYSR"/>
</dbReference>
<dbReference type="OrthoDB" id="3181812at2"/>
<evidence type="ECO:0000256" key="3">
    <source>
        <dbReference type="ARBA" id="ARBA00023125"/>
    </source>
</evidence>
<dbReference type="Pfam" id="PF03466">
    <property type="entry name" value="LysR_substrate"/>
    <property type="match status" value="1"/>
</dbReference>
<keyword evidence="2" id="KW-0805">Transcription regulation</keyword>
<dbReference type="RefSeq" id="WP_081893029.1">
    <property type="nucleotide sequence ID" value="NZ_CAUPKV010000001.1"/>
</dbReference>
<dbReference type="Pfam" id="PF00126">
    <property type="entry name" value="HTH_1"/>
    <property type="match status" value="1"/>
</dbReference>
<evidence type="ECO:0000313" key="6">
    <source>
        <dbReference type="EMBL" id="KFI91601.1"/>
    </source>
</evidence>
<reference evidence="6 7" key="1">
    <citation type="submission" date="2014-03" db="EMBL/GenBank/DDBJ databases">
        <title>Genomics of Bifidobacteria.</title>
        <authorList>
            <person name="Ventura M."/>
            <person name="Milani C."/>
            <person name="Lugli G.A."/>
        </authorList>
    </citation>
    <scope>NUCLEOTIDE SEQUENCE [LARGE SCALE GENOMIC DNA]</scope>
    <source>
        <strain evidence="6 7">LMG 21589</strain>
    </source>
</reference>
<dbReference type="InterPro" id="IPR050950">
    <property type="entry name" value="HTH-type_LysR_regulators"/>
</dbReference>
<dbReference type="InterPro" id="IPR000847">
    <property type="entry name" value="LysR_HTH_N"/>
</dbReference>
<dbReference type="Gene3D" id="1.10.10.10">
    <property type="entry name" value="Winged helix-like DNA-binding domain superfamily/Winged helix DNA-binding domain"/>
    <property type="match status" value="1"/>
</dbReference>
<comment type="caution">
    <text evidence="6">The sequence shown here is derived from an EMBL/GenBank/DDBJ whole genome shotgun (WGS) entry which is preliminary data.</text>
</comment>